<sequence length="292" mass="33094">MVNIVTHNARFHSDEIFGCAVLLLVFPDVKIARTRDRMVIAKADIVLDVGDEYNPAKNRFDHHQEGGAGCRGNGVPYASFGLIWKHFGDRLVSSRKVFEHIDEKLVQPIDAMDNGVDLYKAYSDNLEPYLIQSIVSSFHPTWREDDSELDQNFRTVLDFVKKVLQREIKQAEDFEEGKKYIEETYKNAVDKRLLVLDRNYSWGELVANIPEVLYVVRPNPQDGTWKLQATRDDVHSYKLRKPMPESWAGKRGEELAAVSGVPDTIFCHNGRFVAGVGSKEGAIALANKAISE</sequence>
<evidence type="ECO:0008006" key="4">
    <source>
        <dbReference type="Google" id="ProtNLM"/>
    </source>
</evidence>
<dbReference type="PANTHER" id="PTHR11215:SF1">
    <property type="entry name" value="MYG1 EXONUCLEASE"/>
    <property type="match status" value="1"/>
</dbReference>
<reference evidence="2 3" key="1">
    <citation type="journal article" date="2016" name="Nat. Commun.">
        <title>Thousands of microbial genomes shed light on interconnected biogeochemical processes in an aquifer system.</title>
        <authorList>
            <person name="Anantharaman K."/>
            <person name="Brown C.T."/>
            <person name="Hug L.A."/>
            <person name="Sharon I."/>
            <person name="Castelle C.J."/>
            <person name="Probst A.J."/>
            <person name="Thomas B.C."/>
            <person name="Singh A."/>
            <person name="Wilkins M.J."/>
            <person name="Karaoz U."/>
            <person name="Brodie E.L."/>
            <person name="Williams K.H."/>
            <person name="Hubbard S.S."/>
            <person name="Banfield J.F."/>
        </authorList>
    </citation>
    <scope>NUCLEOTIDE SEQUENCE [LARGE SCALE GENOMIC DNA]</scope>
</reference>
<protein>
    <recommendedName>
        <fullName evidence="4">Metal-dependent hydrolase</fullName>
    </recommendedName>
</protein>
<dbReference type="GO" id="GO:0005737">
    <property type="term" value="C:cytoplasm"/>
    <property type="evidence" value="ECO:0007669"/>
    <property type="project" value="TreeGrafter"/>
</dbReference>
<dbReference type="Proteomes" id="UP000176800">
    <property type="component" value="Unassembled WGS sequence"/>
</dbReference>
<evidence type="ECO:0000313" key="2">
    <source>
        <dbReference type="EMBL" id="OHB03468.1"/>
    </source>
</evidence>
<dbReference type="PANTHER" id="PTHR11215">
    <property type="entry name" value="METAL DEPENDENT HYDROLASE - RELATED"/>
    <property type="match status" value="1"/>
</dbReference>
<evidence type="ECO:0000256" key="1">
    <source>
        <dbReference type="ARBA" id="ARBA00010105"/>
    </source>
</evidence>
<dbReference type="AlphaFoldDB" id="A0A1G2U1R8"/>
<gene>
    <name evidence="2" type="ORF">A3B14_02975</name>
</gene>
<dbReference type="Pfam" id="PF03690">
    <property type="entry name" value="MYG1_exonuc"/>
    <property type="match status" value="1"/>
</dbReference>
<comment type="similarity">
    <text evidence="1">Belongs to the MYG1 family.</text>
</comment>
<accession>A0A1G2U1R8</accession>
<dbReference type="EMBL" id="MHWE01000018">
    <property type="protein sequence ID" value="OHB03468.1"/>
    <property type="molecule type" value="Genomic_DNA"/>
</dbReference>
<evidence type="ECO:0000313" key="3">
    <source>
        <dbReference type="Proteomes" id="UP000176800"/>
    </source>
</evidence>
<dbReference type="InterPro" id="IPR003226">
    <property type="entry name" value="MYG1_exonuclease"/>
</dbReference>
<proteinExistence type="inferred from homology"/>
<name>A0A1G2U1R8_9BACT</name>
<comment type="caution">
    <text evidence="2">The sequence shown here is derived from an EMBL/GenBank/DDBJ whole genome shotgun (WGS) entry which is preliminary data.</text>
</comment>
<organism evidence="2 3">
    <name type="scientific">Candidatus Zambryskibacteria bacterium RIFCSPLOWO2_01_FULL_45_21</name>
    <dbReference type="NCBI Taxonomy" id="1802761"/>
    <lineage>
        <taxon>Bacteria</taxon>
        <taxon>Candidatus Zambryskiibacteriota</taxon>
    </lineage>
</organism>